<dbReference type="PATRIC" id="fig|758793.3.peg.1156"/>
<dbReference type="SUPFAM" id="SSF52540">
    <property type="entry name" value="P-loop containing nucleoside triphosphate hydrolases"/>
    <property type="match status" value="1"/>
</dbReference>
<keyword evidence="13" id="KW-1185">Reference proteome</keyword>
<dbReference type="STRING" id="758793.BRPE64_ACDS11560"/>
<accession>R4WPV2</accession>
<dbReference type="Proteomes" id="UP000013966">
    <property type="component" value="Chromosome 1"/>
</dbReference>
<dbReference type="Gene3D" id="3.40.50.300">
    <property type="entry name" value="P-loop containing nucleotide triphosphate hydrolases"/>
    <property type="match status" value="2"/>
</dbReference>
<feature type="domain" description="DEAD-box RNA helicase Q" evidence="11">
    <location>
        <begin position="52"/>
        <end position="80"/>
    </location>
</feature>
<feature type="region of interest" description="Disordered" evidence="8">
    <location>
        <begin position="445"/>
        <end position="563"/>
    </location>
</feature>
<dbReference type="GO" id="GO:0005829">
    <property type="term" value="C:cytosol"/>
    <property type="evidence" value="ECO:0007669"/>
    <property type="project" value="TreeGrafter"/>
</dbReference>
<sequence>MPIGADALFPVSRIDMTSSFTASPLENLAAEIGITPAIDAPATPATDKPAGPTFESLGLCADIVSALTAAGYESPTPVQQRAIPAALSGRDLLVSSPTGSGKTAAFMLPAIEKFSQLQKLESQQPRPPRDANAARGRRPQPVARPLLLVLTPTRELAMQVSTAATTYGKHLRRLRTVSILGGVAYGQQLMLLAKNPEILVATPGRLIDHLERGRIDLSNLNMLVLDEADRMLDMGFIDDIEKIVAATPASRQTLLFSATIDGKIASLTGRLLKDPERIEIVQKLEAGGNIAQTVHYVDDRDHKDRLLDHLLRGADLDQAIVFTATKSDADLIANRLADAGFESAALHGDLPQGARNRTIRALRERRVRVLVATDVAARGIDIPGITHVFNYDLPKFAEDYVHRIGRTGRAGRSGTAVSLVHYAEIGALKRIERFVRNPLPVNVVVGFEPRKSPPKGGFGGGRGRPGNGGSGGRRFGGNNGGGSSSGRGYGAGNGGGYGNKSNAGAREGGYRGGNSEGGYRGGNSGGNSEGGYRGGNRSEGGFGQRDGYSARRNDGPRAPRRGS</sequence>
<dbReference type="InterPro" id="IPR050079">
    <property type="entry name" value="DEAD_box_RNA_helicase"/>
</dbReference>
<gene>
    <name evidence="12" type="ORF">BRPE64_ACDS11560</name>
</gene>
<dbReference type="HOGENOM" id="CLU_003041_28_3_4"/>
<dbReference type="CDD" id="cd18787">
    <property type="entry name" value="SF2_C_DEAD"/>
    <property type="match status" value="1"/>
</dbReference>
<evidence type="ECO:0000313" key="12">
    <source>
        <dbReference type="EMBL" id="BAN22910.1"/>
    </source>
</evidence>
<dbReference type="Pfam" id="PF00271">
    <property type="entry name" value="Helicase_C"/>
    <property type="match status" value="1"/>
</dbReference>
<dbReference type="PROSITE" id="PS51194">
    <property type="entry name" value="HELICASE_CTER"/>
    <property type="match status" value="1"/>
</dbReference>
<dbReference type="AlphaFoldDB" id="R4WPV2"/>
<keyword evidence="1 7" id="KW-0547">Nucleotide-binding</keyword>
<reference evidence="12 13" key="2">
    <citation type="journal article" date="2018" name="Int. J. Syst. Evol. Microbiol.">
        <title>Burkholderia insecticola sp. nov., a gut symbiotic bacterium of the bean bug Riptortus pedestris.</title>
        <authorList>
            <person name="Takeshita K."/>
            <person name="Tamaki H."/>
            <person name="Ohbayashi T."/>
            <person name="Meng X.-Y."/>
            <person name="Sone T."/>
            <person name="Mitani Y."/>
            <person name="Peeters C."/>
            <person name="Kikuchi Y."/>
            <person name="Vandamme P."/>
        </authorList>
    </citation>
    <scope>NUCLEOTIDE SEQUENCE [LARGE SCALE GENOMIC DNA]</scope>
    <source>
        <strain evidence="12">RPE64</strain>
    </source>
</reference>
<evidence type="ECO:0000256" key="4">
    <source>
        <dbReference type="ARBA" id="ARBA00022840"/>
    </source>
</evidence>
<evidence type="ECO:0000256" key="5">
    <source>
        <dbReference type="ARBA" id="ARBA00038437"/>
    </source>
</evidence>
<dbReference type="InterPro" id="IPR001650">
    <property type="entry name" value="Helicase_C-like"/>
</dbReference>
<feature type="short sequence motif" description="Q motif" evidence="6">
    <location>
        <begin position="52"/>
        <end position="80"/>
    </location>
</feature>
<keyword evidence="4 7" id="KW-0067">ATP-binding</keyword>
<dbReference type="InterPro" id="IPR011545">
    <property type="entry name" value="DEAD/DEAH_box_helicase_dom"/>
</dbReference>
<dbReference type="PROSITE" id="PS51192">
    <property type="entry name" value="HELICASE_ATP_BIND_1"/>
    <property type="match status" value="1"/>
</dbReference>
<dbReference type="SMART" id="SM00487">
    <property type="entry name" value="DEXDc"/>
    <property type="match status" value="1"/>
</dbReference>
<feature type="compositionally biased region" description="Basic and acidic residues" evidence="8">
    <location>
        <begin position="548"/>
        <end position="557"/>
    </location>
</feature>
<evidence type="ECO:0000259" key="10">
    <source>
        <dbReference type="PROSITE" id="PS51194"/>
    </source>
</evidence>
<evidence type="ECO:0000256" key="3">
    <source>
        <dbReference type="ARBA" id="ARBA00022806"/>
    </source>
</evidence>
<evidence type="ECO:0000313" key="13">
    <source>
        <dbReference type="Proteomes" id="UP000013966"/>
    </source>
</evidence>
<keyword evidence="3 7" id="KW-0347">Helicase</keyword>
<evidence type="ECO:0000256" key="1">
    <source>
        <dbReference type="ARBA" id="ARBA00022741"/>
    </source>
</evidence>
<dbReference type="Pfam" id="PF00270">
    <property type="entry name" value="DEAD"/>
    <property type="match status" value="1"/>
</dbReference>
<dbReference type="GO" id="GO:0016787">
    <property type="term" value="F:hydrolase activity"/>
    <property type="evidence" value="ECO:0007669"/>
    <property type="project" value="UniProtKB-KW"/>
</dbReference>
<dbReference type="GO" id="GO:0003676">
    <property type="term" value="F:nucleic acid binding"/>
    <property type="evidence" value="ECO:0007669"/>
    <property type="project" value="InterPro"/>
</dbReference>
<dbReference type="EMBL" id="AP013058">
    <property type="protein sequence ID" value="BAN22910.1"/>
    <property type="molecule type" value="Genomic_DNA"/>
</dbReference>
<dbReference type="PANTHER" id="PTHR47959:SF17">
    <property type="entry name" value="ATP-DEPENDENT RNA HELICASE DEAD BOX FAMILY"/>
    <property type="match status" value="1"/>
</dbReference>
<keyword evidence="2 7" id="KW-0378">Hydrolase</keyword>
<evidence type="ECO:0000256" key="8">
    <source>
        <dbReference type="SAM" id="MobiDB-lite"/>
    </source>
</evidence>
<feature type="region of interest" description="Disordered" evidence="8">
    <location>
        <begin position="118"/>
        <end position="138"/>
    </location>
</feature>
<feature type="domain" description="Helicase C-terminal" evidence="10">
    <location>
        <begin position="306"/>
        <end position="451"/>
    </location>
</feature>
<reference evidence="12 13" key="1">
    <citation type="journal article" date="2013" name="Genome Announc.">
        <title>Complete Genome Sequence of Burkholderia sp. Strain RPE64, Bacterial Symbiont of the Bean Bug Riptortus pedestris.</title>
        <authorList>
            <person name="Shibata T.F."/>
            <person name="Maeda T."/>
            <person name="Nikoh N."/>
            <person name="Yamaguchi K."/>
            <person name="Oshima K."/>
            <person name="Hattori M."/>
            <person name="Nishiyama T."/>
            <person name="Hasebe M."/>
            <person name="Fukatsu T."/>
            <person name="Kikuchi Y."/>
            <person name="Shigenobu S."/>
        </authorList>
    </citation>
    <scope>NUCLEOTIDE SEQUENCE [LARGE SCALE GENOMIC DNA]</scope>
</reference>
<dbReference type="SMART" id="SM00490">
    <property type="entry name" value="HELICc"/>
    <property type="match status" value="1"/>
</dbReference>
<dbReference type="InterPro" id="IPR014001">
    <property type="entry name" value="Helicase_ATP-bd"/>
</dbReference>
<organism evidence="12 13">
    <name type="scientific">Caballeronia insecticola</name>
    <dbReference type="NCBI Taxonomy" id="758793"/>
    <lineage>
        <taxon>Bacteria</taxon>
        <taxon>Pseudomonadati</taxon>
        <taxon>Pseudomonadota</taxon>
        <taxon>Betaproteobacteria</taxon>
        <taxon>Burkholderiales</taxon>
        <taxon>Burkholderiaceae</taxon>
        <taxon>Caballeronia</taxon>
    </lineage>
</organism>
<dbReference type="CDD" id="cd00268">
    <property type="entry name" value="DEADc"/>
    <property type="match status" value="1"/>
</dbReference>
<dbReference type="InterPro" id="IPR027417">
    <property type="entry name" value="P-loop_NTPase"/>
</dbReference>
<evidence type="ECO:0000259" key="11">
    <source>
        <dbReference type="PROSITE" id="PS51195"/>
    </source>
</evidence>
<dbReference type="GO" id="GO:0005524">
    <property type="term" value="F:ATP binding"/>
    <property type="evidence" value="ECO:0007669"/>
    <property type="project" value="UniProtKB-KW"/>
</dbReference>
<dbReference type="InterPro" id="IPR000629">
    <property type="entry name" value="RNA-helicase_DEAD-box_CS"/>
</dbReference>
<dbReference type="KEGG" id="buo:BRPE64_ACDS11560"/>
<name>R4WPV2_9BURK</name>
<dbReference type="GO" id="GO:0003724">
    <property type="term" value="F:RNA helicase activity"/>
    <property type="evidence" value="ECO:0007669"/>
    <property type="project" value="InterPro"/>
</dbReference>
<feature type="compositionally biased region" description="Gly residues" evidence="8">
    <location>
        <begin position="456"/>
        <end position="498"/>
    </location>
</feature>
<dbReference type="PANTHER" id="PTHR47959">
    <property type="entry name" value="ATP-DEPENDENT RNA HELICASE RHLE-RELATED"/>
    <property type="match status" value="1"/>
</dbReference>
<feature type="compositionally biased region" description="Gly residues" evidence="8">
    <location>
        <begin position="506"/>
        <end position="544"/>
    </location>
</feature>
<dbReference type="InterPro" id="IPR014014">
    <property type="entry name" value="RNA_helicase_DEAD_Q_motif"/>
</dbReference>
<evidence type="ECO:0000256" key="6">
    <source>
        <dbReference type="PROSITE-ProRule" id="PRU00552"/>
    </source>
</evidence>
<proteinExistence type="inferred from homology"/>
<evidence type="ECO:0000259" key="9">
    <source>
        <dbReference type="PROSITE" id="PS51192"/>
    </source>
</evidence>
<dbReference type="InterPro" id="IPR044742">
    <property type="entry name" value="DEAD/DEAH_RhlB"/>
</dbReference>
<dbReference type="PROSITE" id="PS00039">
    <property type="entry name" value="DEAD_ATP_HELICASE"/>
    <property type="match status" value="1"/>
</dbReference>
<protein>
    <submittedName>
        <fullName evidence="12">DEAD/DEAH box helicase domain protein</fullName>
    </submittedName>
</protein>
<evidence type="ECO:0000256" key="7">
    <source>
        <dbReference type="RuleBase" id="RU000492"/>
    </source>
</evidence>
<evidence type="ECO:0000256" key="2">
    <source>
        <dbReference type="ARBA" id="ARBA00022801"/>
    </source>
</evidence>
<feature type="domain" description="Helicase ATP-binding" evidence="9">
    <location>
        <begin position="83"/>
        <end position="278"/>
    </location>
</feature>
<comment type="similarity">
    <text evidence="5 7">Belongs to the DEAD box helicase family.</text>
</comment>
<dbReference type="PROSITE" id="PS51195">
    <property type="entry name" value="Q_MOTIF"/>
    <property type="match status" value="1"/>
</dbReference>